<sequence length="39" mass="4610">MVKYLADNKDFQETLRVSQVPCMHLMLMNLTLIDDLRDV</sequence>
<evidence type="ECO:0000313" key="1">
    <source>
        <dbReference type="EMBL" id="JAE02180.1"/>
    </source>
</evidence>
<proteinExistence type="predicted"/>
<accession>A0A0A9EN87</accession>
<dbReference type="EMBL" id="GBRH01195716">
    <property type="protein sequence ID" value="JAE02180.1"/>
    <property type="molecule type" value="Transcribed_RNA"/>
</dbReference>
<protein>
    <submittedName>
        <fullName evidence="1">Uncharacterized protein</fullName>
    </submittedName>
</protein>
<reference evidence="1" key="1">
    <citation type="submission" date="2014-09" db="EMBL/GenBank/DDBJ databases">
        <authorList>
            <person name="Magalhaes I.L.F."/>
            <person name="Oliveira U."/>
            <person name="Santos F.R."/>
            <person name="Vidigal T.H.D.A."/>
            <person name="Brescovit A.D."/>
            <person name="Santos A.J."/>
        </authorList>
    </citation>
    <scope>NUCLEOTIDE SEQUENCE</scope>
    <source>
        <tissue evidence="1">Shoot tissue taken approximately 20 cm above the soil surface</tissue>
    </source>
</reference>
<dbReference type="AlphaFoldDB" id="A0A0A9EN87"/>
<organism evidence="1">
    <name type="scientific">Arundo donax</name>
    <name type="common">Giant reed</name>
    <name type="synonym">Donax arundinaceus</name>
    <dbReference type="NCBI Taxonomy" id="35708"/>
    <lineage>
        <taxon>Eukaryota</taxon>
        <taxon>Viridiplantae</taxon>
        <taxon>Streptophyta</taxon>
        <taxon>Embryophyta</taxon>
        <taxon>Tracheophyta</taxon>
        <taxon>Spermatophyta</taxon>
        <taxon>Magnoliopsida</taxon>
        <taxon>Liliopsida</taxon>
        <taxon>Poales</taxon>
        <taxon>Poaceae</taxon>
        <taxon>PACMAD clade</taxon>
        <taxon>Arundinoideae</taxon>
        <taxon>Arundineae</taxon>
        <taxon>Arundo</taxon>
    </lineage>
</organism>
<reference evidence="1" key="2">
    <citation type="journal article" date="2015" name="Data Brief">
        <title>Shoot transcriptome of the giant reed, Arundo donax.</title>
        <authorList>
            <person name="Barrero R.A."/>
            <person name="Guerrero F.D."/>
            <person name="Moolhuijzen P."/>
            <person name="Goolsby J.A."/>
            <person name="Tidwell J."/>
            <person name="Bellgard S.E."/>
            <person name="Bellgard M.I."/>
        </authorList>
    </citation>
    <scope>NUCLEOTIDE SEQUENCE</scope>
    <source>
        <tissue evidence="1">Shoot tissue taken approximately 20 cm above the soil surface</tissue>
    </source>
</reference>
<name>A0A0A9EN87_ARUDO</name>